<gene>
    <name evidence="1" type="ORF">SAMN04488696_1423</name>
</gene>
<dbReference type="STRING" id="487685.SAMN04488696_1423"/>
<organism evidence="1 2">
    <name type="scientific">Methanolobus profundi</name>
    <dbReference type="NCBI Taxonomy" id="487685"/>
    <lineage>
        <taxon>Archaea</taxon>
        <taxon>Methanobacteriati</taxon>
        <taxon>Methanobacteriota</taxon>
        <taxon>Stenosarchaea group</taxon>
        <taxon>Methanomicrobia</taxon>
        <taxon>Methanosarcinales</taxon>
        <taxon>Methanosarcinaceae</taxon>
        <taxon>Methanolobus</taxon>
    </lineage>
</organism>
<dbReference type="AlphaFoldDB" id="A0A1I4R8G1"/>
<dbReference type="Proteomes" id="UP000198535">
    <property type="component" value="Unassembled WGS sequence"/>
</dbReference>
<protein>
    <submittedName>
        <fullName evidence="1">Uncharacterized protein</fullName>
    </submittedName>
</protein>
<sequence>MTKGCGQLKLRSLLMFIMLFSMLILPASAAYEWSNEITVGTDDMVWEYTEKYSDDRSVIFKSFIDVEFGDNDNFVSAWELLKADVKTSRSFQESIEKKMDVKIDNSSKNVTLLGVETTMSNELLGPTNERKDIVNNYQVLYEFRTPLTEDGSNMWFQGEPDTDVTISLPSELKFISVDGIDNESIKEDEDGTHISGEFGFTGEVTVYFSVEEPEIPVMETDVNTSVSTSDAEDDTTSFLERIFPGITDDLLDKLRSDTFKSF</sequence>
<dbReference type="RefSeq" id="WP_091935277.1">
    <property type="nucleotide sequence ID" value="NZ_FOUJ01000002.1"/>
</dbReference>
<name>A0A1I4R8G1_9EURY</name>
<dbReference type="OrthoDB" id="147969at2157"/>
<proteinExistence type="predicted"/>
<evidence type="ECO:0000313" key="1">
    <source>
        <dbReference type="EMBL" id="SFM48465.1"/>
    </source>
</evidence>
<reference evidence="2" key="1">
    <citation type="submission" date="2016-10" db="EMBL/GenBank/DDBJ databases">
        <authorList>
            <person name="Varghese N."/>
            <person name="Submissions S."/>
        </authorList>
    </citation>
    <scope>NUCLEOTIDE SEQUENCE [LARGE SCALE GENOMIC DNA]</scope>
    <source>
        <strain evidence="2">Mob M</strain>
    </source>
</reference>
<keyword evidence="2" id="KW-1185">Reference proteome</keyword>
<accession>A0A1I4R8G1</accession>
<dbReference type="EMBL" id="FOUJ01000002">
    <property type="protein sequence ID" value="SFM48465.1"/>
    <property type="molecule type" value="Genomic_DNA"/>
</dbReference>
<evidence type="ECO:0000313" key="2">
    <source>
        <dbReference type="Proteomes" id="UP000198535"/>
    </source>
</evidence>